<proteinExistence type="inferred from homology"/>
<dbReference type="InterPro" id="IPR012340">
    <property type="entry name" value="NA-bd_OB-fold"/>
</dbReference>
<evidence type="ECO:0000256" key="11">
    <source>
        <dbReference type="ARBA" id="ARBA00022801"/>
    </source>
</evidence>
<dbReference type="Gene3D" id="3.40.50.300">
    <property type="entry name" value="P-loop containing nucleotide triphosphate hydrolases"/>
    <property type="match status" value="1"/>
</dbReference>
<dbReference type="InterPro" id="IPR036860">
    <property type="entry name" value="SH2_dom_sf"/>
</dbReference>
<dbReference type="FunFam" id="3.40.50.300:FF:000022">
    <property type="entry name" value="Signal recognition particle 54 kDa subunit"/>
    <property type="match status" value="1"/>
</dbReference>
<dbReference type="InterPro" id="IPR036891">
    <property type="entry name" value="Signal_recog_part_SRP54_M_sf"/>
</dbReference>
<keyword evidence="13" id="KW-0694">RNA-binding</keyword>
<dbReference type="GO" id="GO:0003677">
    <property type="term" value="F:DNA binding"/>
    <property type="evidence" value="ECO:0007669"/>
    <property type="project" value="InterPro"/>
</dbReference>
<evidence type="ECO:0000256" key="21">
    <source>
        <dbReference type="ARBA" id="ARBA00034905"/>
    </source>
</evidence>
<dbReference type="GO" id="GO:0003924">
    <property type="term" value="F:GTPase activity"/>
    <property type="evidence" value="ECO:0007669"/>
    <property type="project" value="InterPro"/>
</dbReference>
<dbReference type="GO" id="GO:0034728">
    <property type="term" value="P:nucleosome organization"/>
    <property type="evidence" value="ECO:0007669"/>
    <property type="project" value="TreeGrafter"/>
</dbReference>
<evidence type="ECO:0000256" key="23">
    <source>
        <dbReference type="ARBA" id="ARBA00048157"/>
    </source>
</evidence>
<dbReference type="PANTHER" id="PTHR10145">
    <property type="entry name" value="TRANSCRIPTION ELONGATION FACTOR SPT6"/>
    <property type="match status" value="1"/>
</dbReference>
<feature type="compositionally biased region" description="Acidic residues" evidence="25">
    <location>
        <begin position="669"/>
        <end position="682"/>
    </location>
</feature>
<dbReference type="InterPro" id="IPR027417">
    <property type="entry name" value="P-loop_NTPase"/>
</dbReference>
<feature type="region of interest" description="Disordered" evidence="25">
    <location>
        <begin position="1406"/>
        <end position="1526"/>
    </location>
</feature>
<accession>A0A8H3H2Y3</accession>
<feature type="compositionally biased region" description="Acidic residues" evidence="25">
    <location>
        <begin position="649"/>
        <end position="659"/>
    </location>
</feature>
<dbReference type="Gene3D" id="2.40.50.140">
    <property type="entry name" value="Nucleic acid-binding proteins"/>
    <property type="match status" value="1"/>
</dbReference>
<dbReference type="Gene3D" id="1.10.3500.10">
    <property type="entry name" value="Tex N-terminal region-like"/>
    <property type="match status" value="1"/>
</dbReference>
<dbReference type="InterPro" id="IPR035019">
    <property type="entry name" value="Spt6_SH2_N"/>
</dbReference>
<dbReference type="Gene3D" id="1.10.10.650">
    <property type="entry name" value="RuvA domain 2-like"/>
    <property type="match status" value="1"/>
</dbReference>
<dbReference type="SMART" id="SM00252">
    <property type="entry name" value="SH2"/>
    <property type="match status" value="1"/>
</dbReference>
<dbReference type="SUPFAM" id="SSF47781">
    <property type="entry name" value="RuvA domain 2-like"/>
    <property type="match status" value="2"/>
</dbReference>
<dbReference type="SUPFAM" id="SSF53098">
    <property type="entry name" value="Ribonuclease H-like"/>
    <property type="match status" value="1"/>
</dbReference>
<comment type="catalytic activity">
    <reaction evidence="23">
        <text>GTP + H2O = GDP + phosphate + H(+)</text>
        <dbReference type="Rhea" id="RHEA:19669"/>
        <dbReference type="ChEBI" id="CHEBI:15377"/>
        <dbReference type="ChEBI" id="CHEBI:15378"/>
        <dbReference type="ChEBI" id="CHEBI:37565"/>
        <dbReference type="ChEBI" id="CHEBI:43474"/>
        <dbReference type="ChEBI" id="CHEBI:58189"/>
        <dbReference type="EC" id="3.6.5.4"/>
    </reaction>
    <physiologicalReaction direction="left-to-right" evidence="23">
        <dbReference type="Rhea" id="RHEA:19670"/>
    </physiologicalReaction>
</comment>
<dbReference type="GO" id="GO:0008023">
    <property type="term" value="C:transcription elongation factor complex"/>
    <property type="evidence" value="ECO:0007669"/>
    <property type="project" value="TreeGrafter"/>
</dbReference>
<dbReference type="GO" id="GO:0005694">
    <property type="term" value="C:chromosome"/>
    <property type="evidence" value="ECO:0007669"/>
    <property type="project" value="UniProtKB-SubCell"/>
</dbReference>
<keyword evidence="15" id="KW-0342">GTP-binding</keyword>
<keyword evidence="9" id="KW-0963">Cytoplasm</keyword>
<feature type="compositionally biased region" description="Basic residues" evidence="25">
    <location>
        <begin position="685"/>
        <end position="696"/>
    </location>
</feature>
<dbReference type="InterPro" id="IPR055179">
    <property type="entry name" value="Tex-like_central_region"/>
</dbReference>
<feature type="compositionally biased region" description="Gly residues" evidence="25">
    <location>
        <begin position="1485"/>
        <end position="1498"/>
    </location>
</feature>
<evidence type="ECO:0000256" key="25">
    <source>
        <dbReference type="SAM" id="MobiDB-lite"/>
    </source>
</evidence>
<organism evidence="27 28">
    <name type="scientific">Rhizoctonia solani</name>
    <dbReference type="NCBI Taxonomy" id="456999"/>
    <lineage>
        <taxon>Eukaryota</taxon>
        <taxon>Fungi</taxon>
        <taxon>Dikarya</taxon>
        <taxon>Basidiomycota</taxon>
        <taxon>Agaricomycotina</taxon>
        <taxon>Agaricomycetes</taxon>
        <taxon>Cantharellales</taxon>
        <taxon>Ceratobasidiaceae</taxon>
        <taxon>Rhizoctonia</taxon>
    </lineage>
</organism>
<dbReference type="GO" id="GO:0140673">
    <property type="term" value="P:transcription elongation-coupled chromatin remodeling"/>
    <property type="evidence" value="ECO:0007669"/>
    <property type="project" value="InterPro"/>
</dbReference>
<dbReference type="Pfam" id="PF21710">
    <property type="entry name" value="Spt6_S1"/>
    <property type="match status" value="1"/>
</dbReference>
<gene>
    <name evidence="27" type="ORF">RDB_LOCUS138331</name>
</gene>
<dbReference type="GO" id="GO:0042393">
    <property type="term" value="F:histone binding"/>
    <property type="evidence" value="ECO:0007669"/>
    <property type="project" value="TreeGrafter"/>
</dbReference>
<dbReference type="GO" id="GO:0006614">
    <property type="term" value="P:SRP-dependent cotranslational protein targeting to membrane"/>
    <property type="evidence" value="ECO:0007669"/>
    <property type="project" value="InterPro"/>
</dbReference>
<dbReference type="Gene3D" id="1.10.150.850">
    <property type="entry name" value="Spt6, helix-hairpin-helix domain"/>
    <property type="match status" value="1"/>
</dbReference>
<evidence type="ECO:0000256" key="13">
    <source>
        <dbReference type="ARBA" id="ARBA00022884"/>
    </source>
</evidence>
<dbReference type="SMART" id="SM00382">
    <property type="entry name" value="AAA"/>
    <property type="match status" value="1"/>
</dbReference>
<keyword evidence="16" id="KW-0733">Signal recognition particle</keyword>
<dbReference type="GO" id="GO:0005783">
    <property type="term" value="C:endoplasmic reticulum"/>
    <property type="evidence" value="ECO:0007669"/>
    <property type="project" value="UniProtKB-SubCell"/>
</dbReference>
<dbReference type="InterPro" id="IPR035018">
    <property type="entry name" value="Spt6_SH2_C"/>
</dbReference>
<comment type="caution">
    <text evidence="27">The sequence shown here is derived from an EMBL/GenBank/DDBJ whole genome shotgun (WGS) entry which is preliminary data.</text>
</comment>
<keyword evidence="18" id="KW-0539">Nucleus</keyword>
<evidence type="ECO:0000256" key="3">
    <source>
        <dbReference type="ARBA" id="ARBA00004286"/>
    </source>
</evidence>
<dbReference type="SMART" id="SM00316">
    <property type="entry name" value="S1"/>
    <property type="match status" value="1"/>
</dbReference>
<comment type="subcellular location">
    <subcellularLocation>
        <location evidence="3">Chromosome</location>
    </subcellularLocation>
    <subcellularLocation>
        <location evidence="4">Cytoplasm</location>
    </subcellularLocation>
    <subcellularLocation>
        <location evidence="2">Endoplasmic reticulum</location>
    </subcellularLocation>
    <subcellularLocation>
        <location evidence="1">Nucleus</location>
    </subcellularLocation>
</comment>
<evidence type="ECO:0000256" key="5">
    <source>
        <dbReference type="ARBA" id="ARBA00005450"/>
    </source>
</evidence>
<dbReference type="GO" id="GO:0005525">
    <property type="term" value="F:GTP binding"/>
    <property type="evidence" value="ECO:0007669"/>
    <property type="project" value="UniProtKB-KW"/>
</dbReference>
<dbReference type="NCBIfam" id="TIGR01425">
    <property type="entry name" value="SRP54_euk"/>
    <property type="match status" value="1"/>
</dbReference>
<dbReference type="SUPFAM" id="SSF47364">
    <property type="entry name" value="Domain of the SRP/SRP receptor G-proteins"/>
    <property type="match status" value="1"/>
</dbReference>
<evidence type="ECO:0000259" key="26">
    <source>
        <dbReference type="PROSITE" id="PS50126"/>
    </source>
</evidence>
<dbReference type="InterPro" id="IPR042101">
    <property type="entry name" value="SRP54_N_sf"/>
</dbReference>
<keyword evidence="12" id="KW-0256">Endoplasmic reticulum</keyword>
<evidence type="ECO:0000256" key="8">
    <source>
        <dbReference type="ARBA" id="ARBA00022454"/>
    </source>
</evidence>
<feature type="compositionally biased region" description="Low complexity" evidence="25">
    <location>
        <begin position="638"/>
        <end position="648"/>
    </location>
</feature>
<dbReference type="InterPro" id="IPR017072">
    <property type="entry name" value="TF_Spt6"/>
</dbReference>
<dbReference type="Pfam" id="PF02978">
    <property type="entry name" value="SRP_SPB"/>
    <property type="match status" value="1"/>
</dbReference>
<dbReference type="FunFam" id="3.30.505.10:FF:000056">
    <property type="entry name" value="Transcription elongation factor Spt6"/>
    <property type="match status" value="1"/>
</dbReference>
<dbReference type="SUPFAM" id="SSF158832">
    <property type="entry name" value="Tex N-terminal region-like"/>
    <property type="match status" value="1"/>
</dbReference>
<sequence>MVLTDLGRKINDAFAQLQRAPVVDDKVLDAILKDVCAALLESDVNVKLVASLRQKVKTTAKAAFEGGADKGKETNRRGVVQKAVFDELVRLVDPGVEPYKPVKGKSNVIMAVGLQGNGKTTTCTKLAVYYQKRGFKTCIVCADTFRAGAFDQTRQSATKAKVAYFGSYTETDPVAIASQGVAKFKKERFDVIIVDTSGRHRQEAELFQEMVQIGEAVSPDMTVLVLDASIGQAAEAQSRAFKESSNFGAIIVTKMDGHAKGGGAISAVAATQTPIIFLGVGEHLTDLDKFSPQPFISKMLGMGDMQGLMETIQDMAMSNPDKHKEMAKKLEEGKLSIRDWREQINNVMSMGPISKLASMIPGLPAELLQGGDEEGSRRMKRMIFITDSMTAEELDSDGMLFLERGPDGTPTGLSRRVMRVARGSGTNVREVEETLTQYRMMANMAKSAGGKNGWMSAIQKMQQAAGPPRGPNGMPTPQQIAEMRRALPPGMLQNLQKMRQGGGIKEMMRSMMGGANADPQELEEMEAMMAQMSKGGGMPGMGGLGGMPDMSAMMRMMGMGGMGGGRNAINEKPAVQRPVLTATMSSPGAALDEPMVHEGEHEEATGDVEMGDEDAQGIEDAEGEDEEGEGEGEGEGDPVGPAEAGVSDDSSEEGEDDEAEARRIREGFIVDEDEEDEEDEEEERRRRRRRKKRRKHREMEEDLDEDDLDLMEENTGTKAARSHLTRLRRGRASSSRSASPDETRISRRRPRGSDDESLPDANDINRIWEDRAREEDDGDMDDFIEDDLDEDPGMGEEEREEQRRERRRVEKERRKAMGARPELAGIDAGAWDEIFEVFGDGTDYDWALDDEDLAEEYEPAPKPDMTYADVFEPSEIRARHLTLDDDIIRVTDVPERMQITNSTLADTPSLATNNKPFSNKELDEAAEWVALRLSKRSQKDYFQRTGKMHHYLMQFILAVRNALDYVVNQYLEIPYIWVHRRDYISHFELRQRVELLTREELWKVGILGLKFRALLERRSALETTFRKLGVQDEYFEKQLLPNLTSVSMVADATEWLSIKYKQRKKDLEAVGDDQGEKKHKNPSRVSAYEVARSTVVSRLADDFGLPPHQVATNFSGQKVHFPDDQDLPPRVYAEQFITESCPTAEEVLTMSRMIIATELGRDPQLREAIRNQFKEQALLSCEPTEKGKTKIDEAHACYSFKFLVEKPIDTLTSSPQYLHILAAESELLLNVTISATRSRMHEITTSLENAYTSDSFSDSAKAWNEQRRAVISEALEKHLIPQAITWTKEWLREEVEDYLANKAAEQLEKRVNMAPCRPKDLVGPDDVPSAIAMSWGKGEPNKDPIHFVYLDEEGRFREHLRLDNLSDSDNRQEFLDLLKRRKPDVLVVGGFTVATKHLMSRAREALGIPEPDEEGDSSGTAGAGATSSTPAPASQSGGWGAQSGGDSSGAWGSQNNAGGGGAWGSENNASSGGAWGADQASGASAWGGEGSGGWGGGDNSNAAPSGDKSASQNNNTSSARNGDERMPELMYGHDEVARIYQHSPRADAEFSALPLVARYCVSLARYVQNPLNEYAALGSDLTAIAFTDAQHLIPKDKLLVALERAIVNIVNNVGVDINRAVNDPYHRALLPYVAGLGPRKAEALIKKLGQNGGTVVNRSNFIKQNLLPTQIFINSCGFLYIPQDPDSKEITRVRDHYEDVSDPLDETRIHYEDYDLARKMALDALEMDDEDVVGKHPSVIVYELMQKDDNVQKLEELSLDDFAQLLKDMSNEQKRHTLNMIREELLRPFGDQRETFVPPDEWKVMTMLSGESVKTLAPGRVISVSVLRIMKSFVSVRLDSGVDGIINLEYVDREPGQSVEQVLRKGQTIQAVIIAINLKKLSVELSARATDIEKGDAQTRIPQFDQYYDKHAAQRLQDELHRKKMRAAQSSRRIIKHPNFHNFNSTQAHQYLANQHRGDVVIRPSSKGPTHLAVTWKVDEGVYQHIDVVDPSGNPGDQSVGRQLIIDGKYEYSDLDELIVNHVNAMARKVEELIAHEKYKAGSETELHKSLKEYVIMHPTKSIYAFGINRTKPGYFNLYFLADKNTPIHTWPVRVIPEGYVLIDTPVPTVSDLCNAFKMRYFSPQTNARTPAYGAGRMTPGGARTPGHRTPGHPMGGKTPNPYAMGGKTPNPYAARTPNPYAGQQQQASGAWGAAPAGMNPERARMINNVNSGNNGSGRDESNSGDNQGGWGSASGGGNSGGWGGGGGQNSGGWGNGSGNGGW</sequence>
<dbReference type="Pfam" id="PF14641">
    <property type="entry name" value="HTH_44"/>
    <property type="match status" value="1"/>
</dbReference>
<feature type="compositionally biased region" description="Basic and acidic residues" evidence="25">
    <location>
        <begin position="594"/>
        <end position="604"/>
    </location>
</feature>
<feature type="compositionally biased region" description="Gly residues" evidence="25">
    <location>
        <begin position="1437"/>
        <end position="1447"/>
    </location>
</feature>
<dbReference type="InterPro" id="IPR012337">
    <property type="entry name" value="RNaseH-like_sf"/>
</dbReference>
<feature type="compositionally biased region" description="Acidic residues" evidence="25">
    <location>
        <begin position="775"/>
        <end position="799"/>
    </location>
</feature>
<dbReference type="InterPro" id="IPR000897">
    <property type="entry name" value="SRP54_GTPase_dom"/>
</dbReference>
<dbReference type="InterPro" id="IPR004125">
    <property type="entry name" value="Signal_recog_particle_SRP54_M"/>
</dbReference>
<feature type="domain" description="S1 motif" evidence="26">
    <location>
        <begin position="1819"/>
        <end position="1888"/>
    </location>
</feature>
<evidence type="ECO:0000256" key="6">
    <source>
        <dbReference type="ARBA" id="ARBA00009253"/>
    </source>
</evidence>
<dbReference type="PROSITE" id="PS00300">
    <property type="entry name" value="SRP54"/>
    <property type="match status" value="1"/>
</dbReference>
<evidence type="ECO:0000256" key="19">
    <source>
        <dbReference type="ARBA" id="ARBA00023274"/>
    </source>
</evidence>
<evidence type="ECO:0000256" key="10">
    <source>
        <dbReference type="ARBA" id="ARBA00022741"/>
    </source>
</evidence>
<feature type="compositionally biased region" description="Acidic residues" evidence="25">
    <location>
        <begin position="605"/>
        <end position="636"/>
    </location>
</feature>
<dbReference type="InterPro" id="IPR000980">
    <property type="entry name" value="SH2"/>
</dbReference>
<dbReference type="InterPro" id="IPR022941">
    <property type="entry name" value="SRP54"/>
</dbReference>
<dbReference type="SMART" id="SM00962">
    <property type="entry name" value="SRP54"/>
    <property type="match status" value="1"/>
</dbReference>
<evidence type="ECO:0000256" key="2">
    <source>
        <dbReference type="ARBA" id="ARBA00004240"/>
    </source>
</evidence>
<evidence type="ECO:0000256" key="20">
    <source>
        <dbReference type="ARBA" id="ARBA00029871"/>
    </source>
</evidence>
<protein>
    <recommendedName>
        <fullName evidence="7">Transcription elongation factor SPT6</fullName>
        <ecNumber evidence="22">3.6.5.4</ecNumber>
    </recommendedName>
    <alternativeName>
        <fullName evidence="20">Chromatin elongation factor SPT6</fullName>
    </alternativeName>
    <alternativeName>
        <fullName evidence="21">Signal recognition particle 54 kDa protein homolog</fullName>
    </alternativeName>
</protein>
<dbReference type="CDD" id="cd00164">
    <property type="entry name" value="S1_like"/>
    <property type="match status" value="1"/>
</dbReference>
<dbReference type="PANTHER" id="PTHR10145:SF6">
    <property type="entry name" value="TRANSCRIPTION ELONGATION FACTOR SPT6"/>
    <property type="match status" value="1"/>
</dbReference>
<dbReference type="InterPro" id="IPR013822">
    <property type="entry name" value="Signal_recog_particl_SRP54_hlx"/>
</dbReference>
<dbReference type="SUPFAM" id="SSF47446">
    <property type="entry name" value="Signal peptide-binding domain"/>
    <property type="match status" value="1"/>
</dbReference>
<feature type="compositionally biased region" description="Basic and acidic residues" evidence="25">
    <location>
        <begin position="800"/>
        <end position="815"/>
    </location>
</feature>
<dbReference type="InterPro" id="IPR010994">
    <property type="entry name" value="RuvA_2-like"/>
</dbReference>
<feature type="compositionally biased region" description="Polar residues" evidence="25">
    <location>
        <begin position="1508"/>
        <end position="1520"/>
    </location>
</feature>
<keyword evidence="17" id="KW-0804">Transcription</keyword>
<comment type="similarity">
    <text evidence="6">Belongs to the SPT6 family.</text>
</comment>
<keyword evidence="14" id="KW-0727">SH2 domain</keyword>
<dbReference type="InterPro" id="IPR028088">
    <property type="entry name" value="Spt6_HTH_DNA-bd_dom"/>
</dbReference>
<dbReference type="Pfam" id="PF14633">
    <property type="entry name" value="SH2_2"/>
    <property type="match status" value="1"/>
</dbReference>
<dbReference type="EC" id="3.6.5.4" evidence="22"/>
<evidence type="ECO:0000256" key="15">
    <source>
        <dbReference type="ARBA" id="ARBA00023134"/>
    </source>
</evidence>
<dbReference type="SMART" id="SM00963">
    <property type="entry name" value="SRP54_N"/>
    <property type="match status" value="1"/>
</dbReference>
<dbReference type="CDD" id="cd09928">
    <property type="entry name" value="SH2_Cterm_SPT6_like"/>
    <property type="match status" value="1"/>
</dbReference>
<feature type="compositionally biased region" description="Basic residues" evidence="25">
    <location>
        <begin position="720"/>
        <end position="731"/>
    </location>
</feature>
<dbReference type="Pfam" id="PF14635">
    <property type="entry name" value="HHH_7"/>
    <property type="match status" value="1"/>
</dbReference>
<feature type="compositionally biased region" description="Gly residues" evidence="25">
    <location>
        <begin position="2227"/>
        <end position="2263"/>
    </location>
</feature>
<dbReference type="Pfam" id="PF02881">
    <property type="entry name" value="SRP54_N"/>
    <property type="match status" value="1"/>
</dbReference>
<comment type="similarity">
    <text evidence="5">Belongs to the GTP-binding SRP family. SRP54 subfamily.</text>
</comment>
<dbReference type="InterPro" id="IPR028231">
    <property type="entry name" value="Spt6_YqgF"/>
</dbReference>
<evidence type="ECO:0000256" key="17">
    <source>
        <dbReference type="ARBA" id="ARBA00023163"/>
    </source>
</evidence>
<evidence type="ECO:0000256" key="9">
    <source>
        <dbReference type="ARBA" id="ARBA00022490"/>
    </source>
</evidence>
<dbReference type="SUPFAM" id="SSF50249">
    <property type="entry name" value="Nucleic acid-binding proteins"/>
    <property type="match status" value="1"/>
</dbReference>
<dbReference type="InterPro" id="IPR006325">
    <property type="entry name" value="SRP54_euk"/>
</dbReference>
<evidence type="ECO:0000256" key="12">
    <source>
        <dbReference type="ARBA" id="ARBA00022824"/>
    </source>
</evidence>
<dbReference type="InterPro" id="IPR042066">
    <property type="entry name" value="Spt6_death-like"/>
</dbReference>
<dbReference type="InterPro" id="IPR023319">
    <property type="entry name" value="Tex-like_HTH_dom_sf"/>
</dbReference>
<dbReference type="GO" id="GO:0005786">
    <property type="term" value="C:signal recognition particle, endoplasmic reticulum targeting"/>
    <property type="evidence" value="ECO:0007669"/>
    <property type="project" value="UniProtKB-KW"/>
</dbReference>
<dbReference type="Pfam" id="PF14639">
    <property type="entry name" value="YqgF"/>
    <property type="match status" value="1"/>
</dbReference>
<evidence type="ECO:0000256" key="24">
    <source>
        <dbReference type="ARBA" id="ARBA00093389"/>
    </source>
</evidence>
<feature type="compositionally biased region" description="Low complexity" evidence="25">
    <location>
        <begin position="2182"/>
        <end position="2198"/>
    </location>
</feature>
<dbReference type="CDD" id="cd17875">
    <property type="entry name" value="SRP54_G"/>
    <property type="match status" value="1"/>
</dbReference>
<dbReference type="Proteomes" id="UP000663888">
    <property type="component" value="Unassembled WGS sequence"/>
</dbReference>
<keyword evidence="19" id="KW-0687">Ribonucleoprotein</keyword>
<dbReference type="Gene3D" id="3.30.505.10">
    <property type="entry name" value="SH2 domain"/>
    <property type="match status" value="2"/>
</dbReference>
<evidence type="ECO:0000256" key="4">
    <source>
        <dbReference type="ARBA" id="ARBA00004496"/>
    </source>
</evidence>
<dbReference type="Gene3D" id="3.30.420.140">
    <property type="entry name" value="YqgF/RNase H-like domain"/>
    <property type="match status" value="1"/>
</dbReference>
<dbReference type="SUPFAM" id="SSF55550">
    <property type="entry name" value="SH2 domain"/>
    <property type="match status" value="1"/>
</dbReference>
<evidence type="ECO:0000256" key="22">
    <source>
        <dbReference type="ARBA" id="ARBA00035672"/>
    </source>
</evidence>
<evidence type="ECO:0000256" key="18">
    <source>
        <dbReference type="ARBA" id="ARBA00023242"/>
    </source>
</evidence>
<dbReference type="GO" id="GO:0008312">
    <property type="term" value="F:7S RNA binding"/>
    <property type="evidence" value="ECO:0007669"/>
    <property type="project" value="InterPro"/>
</dbReference>
<dbReference type="Pfam" id="PF14632">
    <property type="entry name" value="SPT6_acidic"/>
    <property type="match status" value="1"/>
</dbReference>
<dbReference type="CDD" id="cd09918">
    <property type="entry name" value="SH2_Nterm_SPT6_like"/>
    <property type="match status" value="1"/>
</dbReference>
<dbReference type="FunFam" id="1.10.10.2740:FF:000002">
    <property type="entry name" value="Transcription elongation factor Spt6"/>
    <property type="match status" value="1"/>
</dbReference>
<keyword evidence="10" id="KW-0547">Nucleotide-binding</keyword>
<dbReference type="PROSITE" id="PS50126">
    <property type="entry name" value="S1"/>
    <property type="match status" value="1"/>
</dbReference>
<feature type="region of interest" description="Disordered" evidence="25">
    <location>
        <begin position="586"/>
        <end position="816"/>
    </location>
</feature>
<name>A0A8H3H2Y3_9AGAM</name>
<evidence type="ECO:0000256" key="1">
    <source>
        <dbReference type="ARBA" id="ARBA00004123"/>
    </source>
</evidence>
<evidence type="ECO:0000256" key="7">
    <source>
        <dbReference type="ARBA" id="ARBA00020248"/>
    </source>
</evidence>
<dbReference type="Gene3D" id="1.10.260.30">
    <property type="entry name" value="Signal recognition particle, SRP54 subunit, M-domain"/>
    <property type="match status" value="1"/>
</dbReference>
<keyword evidence="11" id="KW-0378">Hydrolase</keyword>
<dbReference type="Gene3D" id="1.10.10.2740">
    <property type="entry name" value="Spt6, Death-like domain"/>
    <property type="match status" value="1"/>
</dbReference>
<dbReference type="GO" id="GO:0031491">
    <property type="term" value="F:nucleosome binding"/>
    <property type="evidence" value="ECO:0007669"/>
    <property type="project" value="TreeGrafter"/>
</dbReference>
<feature type="compositionally biased region" description="Acidic residues" evidence="25">
    <location>
        <begin position="700"/>
        <end position="712"/>
    </location>
</feature>
<dbReference type="InterPro" id="IPR023323">
    <property type="entry name" value="Tex-like_dom_sf"/>
</dbReference>
<comment type="function">
    <text evidence="24">Histone H3-H4 chaperone that plays a role in maintenance of chromatin structure during RNA polymerase II transcription elongation thereby repressing transcription initiation from cryptic promoters. Mediates the reassembly of nucleosomes onto the promoters of at least a selected set of genes during repression; the nucleosome reassembly is essential for transcriptional repression. Essential for viability.</text>
</comment>
<evidence type="ECO:0000313" key="28">
    <source>
        <dbReference type="Proteomes" id="UP000663888"/>
    </source>
</evidence>
<dbReference type="Pfam" id="PF00448">
    <property type="entry name" value="SRP54"/>
    <property type="match status" value="1"/>
</dbReference>
<dbReference type="InterPro" id="IPR032706">
    <property type="entry name" value="Spt6_HHH"/>
</dbReference>
<dbReference type="InterPro" id="IPR035420">
    <property type="entry name" value="Spt6_SH2"/>
</dbReference>
<dbReference type="InterPro" id="IPR049540">
    <property type="entry name" value="Spt6-like_S1"/>
</dbReference>
<dbReference type="InterPro" id="IPR003029">
    <property type="entry name" value="S1_domain"/>
</dbReference>
<dbReference type="Gene3D" id="1.20.120.140">
    <property type="entry name" value="Signal recognition particle SRP54, nucleotide-binding domain"/>
    <property type="match status" value="1"/>
</dbReference>
<dbReference type="InterPro" id="IPR028083">
    <property type="entry name" value="Spt6_acidic_N_dom"/>
</dbReference>
<dbReference type="HAMAP" id="MF_00306">
    <property type="entry name" value="SRP54"/>
    <property type="match status" value="1"/>
</dbReference>
<dbReference type="EMBL" id="CAJMWX010001465">
    <property type="protein sequence ID" value="CAE6490400.1"/>
    <property type="molecule type" value="Genomic_DNA"/>
</dbReference>
<dbReference type="SUPFAM" id="SSF52540">
    <property type="entry name" value="P-loop containing nucleoside triphosphate hydrolases"/>
    <property type="match status" value="1"/>
</dbReference>
<evidence type="ECO:0000256" key="14">
    <source>
        <dbReference type="ARBA" id="ARBA00022999"/>
    </source>
</evidence>
<dbReference type="InterPro" id="IPR037027">
    <property type="entry name" value="YqgF/RNaseH-like_dom_sf"/>
</dbReference>
<dbReference type="InterPro" id="IPR036225">
    <property type="entry name" value="SRP/SRP_N"/>
</dbReference>
<keyword evidence="8" id="KW-0158">Chromosome</keyword>
<reference evidence="27" key="1">
    <citation type="submission" date="2021-01" db="EMBL/GenBank/DDBJ databases">
        <authorList>
            <person name="Kaushik A."/>
        </authorList>
    </citation>
    <scope>NUCLEOTIDE SEQUENCE</scope>
    <source>
        <strain evidence="27">AG4-R118</strain>
    </source>
</reference>
<feature type="compositionally biased region" description="Low complexity" evidence="25">
    <location>
        <begin position="1417"/>
        <end position="1436"/>
    </location>
</feature>
<evidence type="ECO:0000313" key="27">
    <source>
        <dbReference type="EMBL" id="CAE6490400.1"/>
    </source>
</evidence>
<evidence type="ECO:0000256" key="16">
    <source>
        <dbReference type="ARBA" id="ARBA00023135"/>
    </source>
</evidence>
<dbReference type="InterPro" id="IPR003593">
    <property type="entry name" value="AAA+_ATPase"/>
</dbReference>
<dbReference type="Pfam" id="PF22706">
    <property type="entry name" value="Tex_central_region"/>
    <property type="match status" value="1"/>
</dbReference>
<feature type="region of interest" description="Disordered" evidence="25">
    <location>
        <begin position="2130"/>
        <end position="2263"/>
    </location>
</feature>